<dbReference type="InterPro" id="IPR015424">
    <property type="entry name" value="PyrdxlP-dep_Trfase"/>
</dbReference>
<proteinExistence type="inferred from homology"/>
<evidence type="ECO:0000256" key="4">
    <source>
        <dbReference type="PIRSR" id="PIRSR000390-2"/>
    </source>
</evidence>
<evidence type="ECO:0000256" key="3">
    <source>
        <dbReference type="PIRSR" id="PIRSR000390-1"/>
    </source>
</evidence>
<dbReference type="Gene3D" id="3.40.640.10">
    <property type="entry name" value="Type I PLP-dependent aspartate aminotransferase-like (Major domain)"/>
    <property type="match status" value="1"/>
</dbReference>
<dbReference type="Gene3D" id="3.90.1150.10">
    <property type="entry name" value="Aspartate Aminotransferase, domain 1"/>
    <property type="match status" value="1"/>
</dbReference>
<keyword evidence="6" id="KW-0032">Aminotransferase</keyword>
<dbReference type="CDD" id="cd00616">
    <property type="entry name" value="AHBA_syn"/>
    <property type="match status" value="1"/>
</dbReference>
<dbReference type="InterPro" id="IPR000653">
    <property type="entry name" value="DegT/StrS_aminotransferase"/>
</dbReference>
<name>A0A833P3N1_UNCSA</name>
<keyword evidence="1 4" id="KW-0663">Pyridoxal phosphate</keyword>
<sequence>MAGEERKKTVFKKPVPITLPTLPDPRLMFKKYKKIVDSRMITNASTVKEFEEKAASYLKVKHAVALNSCTSGLMLIMKILNLNGEVILPSFTFHATAHAVVWNGLKPVFVDCDPKTYNIDPIQVEKAITPNTSAILGVHLFGNPANVEELEKIAKKYNLRLIFDAAHAFGSKRKKKNIGGFGDAESFSLSPTKLLTSGEGGIVATNNKELADKLKIARNYGDSGDYDCEFSGFNARMSEFNALMGVETLKMLEKNVQRRNNLVKSYKKSLSNIPGIEFQCVAPADRSTFKDFSIYIDENKFGMSRDKLHDALLAENITVKKYFYPPVHGQKAFKHLQTDGRSLANTVKITDRVISLPLYSHMEENIIGRICGVIGKMCLHRT</sequence>
<dbReference type="EMBL" id="WPAF01000001">
    <property type="protein sequence ID" value="KAF0135211.1"/>
    <property type="molecule type" value="Genomic_DNA"/>
</dbReference>
<dbReference type="Proteomes" id="UP000488506">
    <property type="component" value="Unassembled WGS sequence"/>
</dbReference>
<reference evidence="6 7" key="1">
    <citation type="submission" date="2019-12" db="EMBL/GenBank/DDBJ databases">
        <authorList>
            <person name="Wolfe R."/>
            <person name="Danczak R."/>
            <person name="Wilkins M."/>
        </authorList>
    </citation>
    <scope>NUCLEOTIDE SEQUENCE [LARGE SCALE GENOMIC DNA]</scope>
    <source>
        <strain evidence="6">X2_MaxBin.013</strain>
    </source>
</reference>
<dbReference type="GO" id="GO:0000271">
    <property type="term" value="P:polysaccharide biosynthetic process"/>
    <property type="evidence" value="ECO:0007669"/>
    <property type="project" value="TreeGrafter"/>
</dbReference>
<protein>
    <submittedName>
        <fullName evidence="6">DegT/DnrJ/EryC1/StrS aminotransferase</fullName>
    </submittedName>
</protein>
<feature type="active site" description="Proton acceptor" evidence="3">
    <location>
        <position position="193"/>
    </location>
</feature>
<dbReference type="Pfam" id="PF01041">
    <property type="entry name" value="DegT_DnrJ_EryC1"/>
    <property type="match status" value="1"/>
</dbReference>
<organism evidence="6 7">
    <name type="scientific">Candidatus Saganbacteria bacterium</name>
    <dbReference type="NCBI Taxonomy" id="2575572"/>
    <lineage>
        <taxon>Bacteria</taxon>
        <taxon>Bacillati</taxon>
        <taxon>Saganbacteria</taxon>
    </lineage>
</organism>
<gene>
    <name evidence="6" type="ORF">FD145_37</name>
</gene>
<dbReference type="InterPro" id="IPR015422">
    <property type="entry name" value="PyrdxlP-dep_Trfase_small"/>
</dbReference>
<accession>A0A833P3N1</accession>
<evidence type="ECO:0000313" key="6">
    <source>
        <dbReference type="EMBL" id="KAF0135211.1"/>
    </source>
</evidence>
<dbReference type="GO" id="GO:0008483">
    <property type="term" value="F:transaminase activity"/>
    <property type="evidence" value="ECO:0007669"/>
    <property type="project" value="UniProtKB-KW"/>
</dbReference>
<dbReference type="AlphaFoldDB" id="A0A833P3N1"/>
<evidence type="ECO:0000313" key="7">
    <source>
        <dbReference type="Proteomes" id="UP000488506"/>
    </source>
</evidence>
<comment type="caution">
    <text evidence="6">The sequence shown here is derived from an EMBL/GenBank/DDBJ whole genome shotgun (WGS) entry which is preliminary data.</text>
</comment>
<evidence type="ECO:0000256" key="2">
    <source>
        <dbReference type="ARBA" id="ARBA00037999"/>
    </source>
</evidence>
<feature type="modified residue" description="N6-(pyridoxal phosphate)lysine" evidence="4">
    <location>
        <position position="193"/>
    </location>
</feature>
<dbReference type="InterPro" id="IPR015421">
    <property type="entry name" value="PyrdxlP-dep_Trfase_major"/>
</dbReference>
<dbReference type="PIRSF" id="PIRSF000390">
    <property type="entry name" value="PLP_StrS"/>
    <property type="match status" value="1"/>
</dbReference>
<dbReference type="PANTHER" id="PTHR30244:SF9">
    <property type="entry name" value="PROTEIN RV3402C"/>
    <property type="match status" value="1"/>
</dbReference>
<evidence type="ECO:0000256" key="1">
    <source>
        <dbReference type="ARBA" id="ARBA00022898"/>
    </source>
</evidence>
<comment type="similarity">
    <text evidence="2 5">Belongs to the DegT/DnrJ/EryC1 family.</text>
</comment>
<dbReference type="PANTHER" id="PTHR30244">
    <property type="entry name" value="TRANSAMINASE"/>
    <property type="match status" value="1"/>
</dbReference>
<dbReference type="SUPFAM" id="SSF53383">
    <property type="entry name" value="PLP-dependent transferases"/>
    <property type="match status" value="1"/>
</dbReference>
<evidence type="ECO:0000256" key="5">
    <source>
        <dbReference type="RuleBase" id="RU004508"/>
    </source>
</evidence>
<dbReference type="GO" id="GO:0030170">
    <property type="term" value="F:pyridoxal phosphate binding"/>
    <property type="evidence" value="ECO:0007669"/>
    <property type="project" value="TreeGrafter"/>
</dbReference>
<keyword evidence="6" id="KW-0808">Transferase</keyword>